<sequence length="70" mass="8007">MELIIALLMIVNGEIKEHRIQESMSDCLKGKRVAMRTNKNNNIQYQCIKSMAELESNIDGSKSIKKLILE</sequence>
<dbReference type="AlphaFoldDB" id="D6PJS3"/>
<organism evidence="1">
    <name type="scientific">uncultured organism MedDCM-OCT-S04-C100</name>
    <dbReference type="NCBI Taxonomy" id="743605"/>
    <lineage>
        <taxon>unclassified sequences</taxon>
        <taxon>environmental samples</taxon>
    </lineage>
</organism>
<proteinExistence type="predicted"/>
<protein>
    <submittedName>
        <fullName evidence="1">Uncharacterized protein</fullName>
    </submittedName>
</protein>
<dbReference type="EMBL" id="GU943112">
    <property type="protein sequence ID" value="ADD95974.1"/>
    <property type="molecule type" value="Genomic_DNA"/>
</dbReference>
<reference evidence="1" key="1">
    <citation type="journal article" date="2010" name="ISME J.">
        <title>Metagenome of the Mediterranean deep chlorophyll maximum studied by direct and fosmid library 454 pyrosequencing.</title>
        <authorList>
            <person name="Ghai R."/>
            <person name="Martin-Cuadrado A.B."/>
            <person name="Molto A.G."/>
            <person name="Heredia I.G."/>
            <person name="Cabrera R."/>
            <person name="Martin J."/>
            <person name="Verdu M."/>
            <person name="Deschamps P."/>
            <person name="Moreira D."/>
            <person name="Lopez-Garcia P."/>
            <person name="Mira A."/>
            <person name="Rodriguez-Valera F."/>
        </authorList>
    </citation>
    <scope>NUCLEOTIDE SEQUENCE</scope>
</reference>
<evidence type="ECO:0000313" key="1">
    <source>
        <dbReference type="EMBL" id="ADD95974.1"/>
    </source>
</evidence>
<name>D6PJS3_9ZZZZ</name>
<accession>D6PJS3</accession>